<dbReference type="Gene3D" id="1.25.40.610">
    <property type="match status" value="1"/>
</dbReference>
<organism evidence="2 3">
    <name type="scientific">Oesophagostomum dentatum</name>
    <name type="common">Nodular worm</name>
    <dbReference type="NCBI Taxonomy" id="61180"/>
    <lineage>
        <taxon>Eukaryota</taxon>
        <taxon>Metazoa</taxon>
        <taxon>Ecdysozoa</taxon>
        <taxon>Nematoda</taxon>
        <taxon>Chromadorea</taxon>
        <taxon>Rhabditida</taxon>
        <taxon>Rhabditina</taxon>
        <taxon>Rhabditomorpha</taxon>
        <taxon>Strongyloidea</taxon>
        <taxon>Strongylidae</taxon>
        <taxon>Oesophagostomum</taxon>
    </lineage>
</organism>
<dbReference type="Proteomes" id="UP000053660">
    <property type="component" value="Unassembled WGS sequence"/>
</dbReference>
<dbReference type="Pfam" id="PF16489">
    <property type="entry name" value="GAIN"/>
    <property type="match status" value="1"/>
</dbReference>
<evidence type="ECO:0000259" key="1">
    <source>
        <dbReference type="Pfam" id="PF16489"/>
    </source>
</evidence>
<sequence length="148" mass="16376">MRSAIERGDPAEQITTRLASDLQTTLSRQLYGGDITGSVSLTGDVLTLARNQYNALDNRNTRQDKAMNFTQSFGSSGDQLLSPRALPVWEDLSSTVRIDHASILISALEQSAILLADFTIDTQKKLQYNNWGKYGRKSLTRLQCSGHV</sequence>
<name>A0A0B1T2Q6_OESDE</name>
<protein>
    <recommendedName>
        <fullName evidence="1">AGRL2-4 GAIN subdomain A domain-containing protein</fullName>
    </recommendedName>
</protein>
<keyword evidence="3" id="KW-1185">Reference proteome</keyword>
<dbReference type="EMBL" id="KN551763">
    <property type="protein sequence ID" value="KHJ91848.1"/>
    <property type="molecule type" value="Genomic_DNA"/>
</dbReference>
<feature type="domain" description="AGRL2-4 GAIN subdomain A" evidence="1">
    <location>
        <begin position="16"/>
        <end position="116"/>
    </location>
</feature>
<evidence type="ECO:0000313" key="3">
    <source>
        <dbReference type="Proteomes" id="UP000053660"/>
    </source>
</evidence>
<gene>
    <name evidence="2" type="ORF">OESDEN_08275</name>
</gene>
<evidence type="ECO:0000313" key="2">
    <source>
        <dbReference type="EMBL" id="KHJ91848.1"/>
    </source>
</evidence>
<dbReference type="OrthoDB" id="1100386at2759"/>
<accession>A0A0B1T2Q6</accession>
<proteinExistence type="predicted"/>
<dbReference type="AlphaFoldDB" id="A0A0B1T2Q6"/>
<dbReference type="InterPro" id="IPR032471">
    <property type="entry name" value="AGRL2-4_GAIN_subdom_A"/>
</dbReference>
<reference evidence="2 3" key="1">
    <citation type="submission" date="2014-03" db="EMBL/GenBank/DDBJ databases">
        <title>Draft genome of the hookworm Oesophagostomum dentatum.</title>
        <authorList>
            <person name="Mitreva M."/>
        </authorList>
    </citation>
    <scope>NUCLEOTIDE SEQUENCE [LARGE SCALE GENOMIC DNA]</scope>
    <source>
        <strain evidence="2 3">OD-Hann</strain>
    </source>
</reference>